<gene>
    <name evidence="1" type="ORF">DHETER_LOCUS15009</name>
</gene>
<comment type="caution">
    <text evidence="1">The sequence shown here is derived from an EMBL/GenBank/DDBJ whole genome shotgun (WGS) entry which is preliminary data.</text>
</comment>
<feature type="non-terminal residue" evidence="1">
    <location>
        <position position="41"/>
    </location>
</feature>
<dbReference type="Proteomes" id="UP000789702">
    <property type="component" value="Unassembled WGS sequence"/>
</dbReference>
<protein>
    <submittedName>
        <fullName evidence="1">589_t:CDS:1</fullName>
    </submittedName>
</protein>
<reference evidence="1" key="1">
    <citation type="submission" date="2021-06" db="EMBL/GenBank/DDBJ databases">
        <authorList>
            <person name="Kallberg Y."/>
            <person name="Tangrot J."/>
            <person name="Rosling A."/>
        </authorList>
    </citation>
    <scope>NUCLEOTIDE SEQUENCE</scope>
    <source>
        <strain evidence="1">IL203A</strain>
    </source>
</reference>
<accession>A0ACA9QR85</accession>
<evidence type="ECO:0000313" key="2">
    <source>
        <dbReference type="Proteomes" id="UP000789702"/>
    </source>
</evidence>
<proteinExistence type="predicted"/>
<organism evidence="1 2">
    <name type="scientific">Dentiscutata heterogama</name>
    <dbReference type="NCBI Taxonomy" id="1316150"/>
    <lineage>
        <taxon>Eukaryota</taxon>
        <taxon>Fungi</taxon>
        <taxon>Fungi incertae sedis</taxon>
        <taxon>Mucoromycota</taxon>
        <taxon>Glomeromycotina</taxon>
        <taxon>Glomeromycetes</taxon>
        <taxon>Diversisporales</taxon>
        <taxon>Gigasporaceae</taxon>
        <taxon>Dentiscutata</taxon>
    </lineage>
</organism>
<dbReference type="EMBL" id="CAJVPU010049126">
    <property type="protein sequence ID" value="CAG8756855.1"/>
    <property type="molecule type" value="Genomic_DNA"/>
</dbReference>
<feature type="non-terminal residue" evidence="1">
    <location>
        <position position="1"/>
    </location>
</feature>
<keyword evidence="2" id="KW-1185">Reference proteome</keyword>
<name>A0ACA9QR85_9GLOM</name>
<sequence length="41" mass="4602">MSLSLNNSVNNSENSTFVEMINNYDWSSLNNNVNNSENSTC</sequence>
<evidence type="ECO:0000313" key="1">
    <source>
        <dbReference type="EMBL" id="CAG8756855.1"/>
    </source>
</evidence>